<protein>
    <submittedName>
        <fullName evidence="5">HTH-type transcriptional activator RhaR</fullName>
    </submittedName>
</protein>
<dbReference type="Proteomes" id="UP000730618">
    <property type="component" value="Unassembled WGS sequence"/>
</dbReference>
<evidence type="ECO:0000259" key="4">
    <source>
        <dbReference type="PROSITE" id="PS01124"/>
    </source>
</evidence>
<dbReference type="InterPro" id="IPR018060">
    <property type="entry name" value="HTH_AraC"/>
</dbReference>
<dbReference type="RefSeq" id="WP_218097549.1">
    <property type="nucleotide sequence ID" value="NZ_CAJVCE010000003.1"/>
</dbReference>
<dbReference type="PANTHER" id="PTHR43280:SF2">
    <property type="entry name" value="HTH-TYPE TRANSCRIPTIONAL REGULATOR EXSA"/>
    <property type="match status" value="1"/>
</dbReference>
<gene>
    <name evidence="5" type="primary">rhaR_16</name>
    <name evidence="5" type="ORF">PAECIP111802_01184</name>
</gene>
<comment type="caution">
    <text evidence="5">The sequence shown here is derived from an EMBL/GenBank/DDBJ whole genome shotgun (WGS) entry which is preliminary data.</text>
</comment>
<evidence type="ECO:0000256" key="1">
    <source>
        <dbReference type="ARBA" id="ARBA00023015"/>
    </source>
</evidence>
<dbReference type="InterPro" id="IPR018062">
    <property type="entry name" value="HTH_AraC-typ_CS"/>
</dbReference>
<dbReference type="EMBL" id="CAJVCE010000003">
    <property type="protein sequence ID" value="CAG7625797.1"/>
    <property type="molecule type" value="Genomic_DNA"/>
</dbReference>
<evidence type="ECO:0000256" key="2">
    <source>
        <dbReference type="ARBA" id="ARBA00023125"/>
    </source>
</evidence>
<dbReference type="PROSITE" id="PS00041">
    <property type="entry name" value="HTH_ARAC_FAMILY_1"/>
    <property type="match status" value="1"/>
</dbReference>
<evidence type="ECO:0000313" key="6">
    <source>
        <dbReference type="Proteomes" id="UP000730618"/>
    </source>
</evidence>
<dbReference type="SMART" id="SM00342">
    <property type="entry name" value="HTH_ARAC"/>
    <property type="match status" value="1"/>
</dbReference>
<feature type="domain" description="HTH araC/xylS-type" evidence="4">
    <location>
        <begin position="170"/>
        <end position="268"/>
    </location>
</feature>
<keyword evidence="3" id="KW-0804">Transcription</keyword>
<name>A0ABM8VCY4_9BACL</name>
<keyword evidence="6" id="KW-1185">Reference proteome</keyword>
<evidence type="ECO:0000313" key="5">
    <source>
        <dbReference type="EMBL" id="CAG7625797.1"/>
    </source>
</evidence>
<reference evidence="5 6" key="1">
    <citation type="submission" date="2021-06" db="EMBL/GenBank/DDBJ databases">
        <authorList>
            <person name="Criscuolo A."/>
        </authorList>
    </citation>
    <scope>NUCLEOTIDE SEQUENCE [LARGE SCALE GENOMIC DNA]</scope>
    <source>
        <strain evidence="6">CIP 111802</strain>
    </source>
</reference>
<dbReference type="PROSITE" id="PS01124">
    <property type="entry name" value="HTH_ARAC_FAMILY_2"/>
    <property type="match status" value="1"/>
</dbReference>
<proteinExistence type="predicted"/>
<dbReference type="Pfam" id="PF12833">
    <property type="entry name" value="HTH_18"/>
    <property type="match status" value="1"/>
</dbReference>
<accession>A0ABM8VCY4</accession>
<organism evidence="5 6">
    <name type="scientific">Paenibacillus allorhizosphaerae</name>
    <dbReference type="NCBI Taxonomy" id="2849866"/>
    <lineage>
        <taxon>Bacteria</taxon>
        <taxon>Bacillati</taxon>
        <taxon>Bacillota</taxon>
        <taxon>Bacilli</taxon>
        <taxon>Bacillales</taxon>
        <taxon>Paenibacillaceae</taxon>
        <taxon>Paenibacillus</taxon>
    </lineage>
</organism>
<sequence length="271" mass="31872">MQIFPLCGHIPRLTYYRYFVHHEQFFQYESIQKEWLIFAVEAGSFYFEIEDCHATASFGDLVLCPPGVVFRRVVISPVSLFVLRMVWMDDEGHIIHPDQHGSIPVGKVSLHDTDRLMDIYAAFKRYSPLNERWSKVSRSHTLHHLWLLYCEEINLLLNDDRIQPADHLIQQAVKLIQSKAFERFSLHAVAQEIGLSRMQLCRRFQGVLGISPMKYLTSLRLEKAKRLLTETNLNLDQISECCGYLNGFYLSRVFKSNFQMTPMQYRKEHRL</sequence>
<dbReference type="PANTHER" id="PTHR43280">
    <property type="entry name" value="ARAC-FAMILY TRANSCRIPTIONAL REGULATOR"/>
    <property type="match status" value="1"/>
</dbReference>
<evidence type="ECO:0000256" key="3">
    <source>
        <dbReference type="ARBA" id="ARBA00023163"/>
    </source>
</evidence>
<keyword evidence="2" id="KW-0238">DNA-binding</keyword>
<keyword evidence="1" id="KW-0805">Transcription regulation</keyword>